<name>A0A4Q9MUS4_9APHY</name>
<sequence length="123" mass="13362">MTASYVTWVSSLQLLVRPSQSDLPGAEIHVWQCSRHIMPYPSASPSCQMKRRAHSPLVDAATYSRNPHAQAENSCEIVPAVGKSSASPAKTGPFLLQQARSSRRISPVDFLPSCSRTLNVLAS</sequence>
<dbReference type="Proteomes" id="UP000292957">
    <property type="component" value="Unassembled WGS sequence"/>
</dbReference>
<organism evidence="1">
    <name type="scientific">Dichomitus squalens</name>
    <dbReference type="NCBI Taxonomy" id="114155"/>
    <lineage>
        <taxon>Eukaryota</taxon>
        <taxon>Fungi</taxon>
        <taxon>Dikarya</taxon>
        <taxon>Basidiomycota</taxon>
        <taxon>Agaricomycotina</taxon>
        <taxon>Agaricomycetes</taxon>
        <taxon>Polyporales</taxon>
        <taxon>Polyporaceae</taxon>
        <taxon>Dichomitus</taxon>
    </lineage>
</organism>
<gene>
    <name evidence="1" type="ORF">BD311DRAFT_752324</name>
</gene>
<reference evidence="1" key="1">
    <citation type="submission" date="2019-01" db="EMBL/GenBank/DDBJ databases">
        <title>Draft genome sequences of three monokaryotic isolates of the white-rot basidiomycete fungus Dichomitus squalens.</title>
        <authorList>
            <consortium name="DOE Joint Genome Institute"/>
            <person name="Lopez S.C."/>
            <person name="Andreopoulos B."/>
            <person name="Pangilinan J."/>
            <person name="Lipzen A."/>
            <person name="Riley R."/>
            <person name="Ahrendt S."/>
            <person name="Ng V."/>
            <person name="Barry K."/>
            <person name="Daum C."/>
            <person name="Grigoriev I.V."/>
            <person name="Hilden K.S."/>
            <person name="Makela M.R."/>
            <person name="de Vries R.P."/>
        </authorList>
    </citation>
    <scope>NUCLEOTIDE SEQUENCE [LARGE SCALE GENOMIC DNA]</scope>
    <source>
        <strain evidence="1">OM18370.1</strain>
    </source>
</reference>
<accession>A0A4Q9MUS4</accession>
<dbReference type="AlphaFoldDB" id="A0A4Q9MUS4"/>
<proteinExistence type="predicted"/>
<evidence type="ECO:0000313" key="1">
    <source>
        <dbReference type="EMBL" id="TBU31714.1"/>
    </source>
</evidence>
<protein>
    <submittedName>
        <fullName evidence="1">Uncharacterized protein</fullName>
    </submittedName>
</protein>
<dbReference type="EMBL" id="ML143398">
    <property type="protein sequence ID" value="TBU31714.1"/>
    <property type="molecule type" value="Genomic_DNA"/>
</dbReference>